<dbReference type="eggNOG" id="KOG0773">
    <property type="taxonomic scope" value="Eukaryota"/>
</dbReference>
<evidence type="ECO:0000256" key="6">
    <source>
        <dbReference type="ARBA" id="ARBA00023242"/>
    </source>
</evidence>
<evidence type="ECO:0000259" key="10">
    <source>
        <dbReference type="PROSITE" id="PS50071"/>
    </source>
</evidence>
<feature type="compositionally biased region" description="Basic residues" evidence="9">
    <location>
        <begin position="543"/>
        <end position="552"/>
    </location>
</feature>
<dbReference type="GeneID" id="25975915"/>
<dbReference type="InterPro" id="IPR050224">
    <property type="entry name" value="TALE_homeobox"/>
</dbReference>
<dbReference type="InParanoid" id="F0XGZ1"/>
<feature type="compositionally biased region" description="Pro residues" evidence="9">
    <location>
        <begin position="78"/>
        <end position="87"/>
    </location>
</feature>
<protein>
    <submittedName>
        <fullName evidence="11">Homeobox transcription factor</fullName>
    </submittedName>
</protein>
<dbReference type="GO" id="GO:0006355">
    <property type="term" value="P:regulation of DNA-templated transcription"/>
    <property type="evidence" value="ECO:0007669"/>
    <property type="project" value="InterPro"/>
</dbReference>
<proteinExistence type="inferred from homology"/>
<feature type="region of interest" description="Disordered" evidence="9">
    <location>
        <begin position="313"/>
        <end position="343"/>
    </location>
</feature>
<dbReference type="Pfam" id="PF05920">
    <property type="entry name" value="Homeobox_KN"/>
    <property type="match status" value="1"/>
</dbReference>
<evidence type="ECO:0000256" key="3">
    <source>
        <dbReference type="ARBA" id="ARBA00023125"/>
    </source>
</evidence>
<dbReference type="OrthoDB" id="10056939at2759"/>
<feature type="region of interest" description="Disordered" evidence="9">
    <location>
        <begin position="513"/>
        <end position="552"/>
    </location>
</feature>
<evidence type="ECO:0000256" key="9">
    <source>
        <dbReference type="SAM" id="MobiDB-lite"/>
    </source>
</evidence>
<dbReference type="STRING" id="655863.F0XGZ1"/>
<dbReference type="InterPro" id="IPR001356">
    <property type="entry name" value="HD"/>
</dbReference>
<keyword evidence="2" id="KW-0805">Transcription regulation</keyword>
<feature type="domain" description="Homeobox" evidence="10">
    <location>
        <begin position="383"/>
        <end position="446"/>
    </location>
</feature>
<evidence type="ECO:0000313" key="11">
    <source>
        <dbReference type="EMBL" id="EFX02949.1"/>
    </source>
</evidence>
<evidence type="ECO:0000256" key="5">
    <source>
        <dbReference type="ARBA" id="ARBA00023163"/>
    </source>
</evidence>
<evidence type="ECO:0000256" key="2">
    <source>
        <dbReference type="ARBA" id="ARBA00023015"/>
    </source>
</evidence>
<sequence>MSLLAMSAPALPHTSFRRGLPWDSDTRAAASDFTLSRSRVDLEQIALPSIRQAIPELQLRVADNQPSVSVARPTLAPSGPPSLPSMPSPNANTSEYVHSPSSSYKRQRVSVHDDRSERFSQVPRLCAVPPHLERPGPLQRAAPAGASPTLGPLRSATSASASPPISSASSATTGNTVDGWRGSDSRYLSYGHREPERTSDRLLETAPGGGSSSSSSSSNGSSSIRGLPGLPQLRFDRDPAPISQLRTSYPGDSYASAPTASNDGYRYQQHGQSPTGPSSSGGHGIPYGPPSYQHHPSRMQSLSLGSIRGFDRAAFPSSSSGGNTGNTVNSSGNSMRYGGHHNATSPTGYHHEYVPVGEWTSSGNGGLTSGVSGGATINGAGDTKQRKRRGNLPKETTDKLRAWFVAHLNHPYPSEDEKQELMRQTGLQMNQISNWFINARRRQLPAMINNARVESDAMLSSRGSSGSRSGGVTEISPRSYSGGSSLHHGGSKVLPSTEHMLLSPERSLAPRTSALYGAVAAEHQVSKHDSPMSEDDYDDLSRHRSHIKRGSV</sequence>
<gene>
    <name evidence="11" type="ORF">CMQ_2878</name>
</gene>
<keyword evidence="6 8" id="KW-0539">Nucleus</keyword>
<dbReference type="Proteomes" id="UP000007796">
    <property type="component" value="Unassembled WGS sequence"/>
</dbReference>
<keyword evidence="12" id="KW-1185">Reference proteome</keyword>
<dbReference type="EMBL" id="GL629769">
    <property type="protein sequence ID" value="EFX02949.1"/>
    <property type="molecule type" value="Genomic_DNA"/>
</dbReference>
<feature type="compositionally biased region" description="Basic and acidic residues" evidence="9">
    <location>
        <begin position="191"/>
        <end position="203"/>
    </location>
</feature>
<dbReference type="InterPro" id="IPR008422">
    <property type="entry name" value="KN_HD"/>
</dbReference>
<evidence type="ECO:0000256" key="8">
    <source>
        <dbReference type="PROSITE-ProRule" id="PRU00108"/>
    </source>
</evidence>
<reference evidence="11 12" key="1">
    <citation type="journal article" date="2011" name="Proc. Natl. Acad. Sci. U.S.A.">
        <title>Genome and transcriptome analyses of the mountain pine beetle-fungal symbiont Grosmannia clavigera, a lodgepole pine pathogen.</title>
        <authorList>
            <person name="DiGuistini S."/>
            <person name="Wang Y."/>
            <person name="Liao N.Y."/>
            <person name="Taylor G."/>
            <person name="Tanguay P."/>
            <person name="Feau N."/>
            <person name="Henrissat B."/>
            <person name="Chan S.K."/>
            <person name="Hesse-Orce U."/>
            <person name="Alamouti S.M."/>
            <person name="Tsui C.K.M."/>
            <person name="Docking R.T."/>
            <person name="Levasseur A."/>
            <person name="Haridas S."/>
            <person name="Robertson G."/>
            <person name="Birol I."/>
            <person name="Holt R.A."/>
            <person name="Marra M.A."/>
            <person name="Hamelin R.C."/>
            <person name="Hirst M."/>
            <person name="Jones S.J.M."/>
            <person name="Bohlmann J."/>
            <person name="Breuil C."/>
        </authorList>
    </citation>
    <scope>NUCLEOTIDE SEQUENCE [LARGE SCALE GENOMIC DNA]</scope>
    <source>
        <strain evidence="12">kw1407 / UAMH 11150</strain>
    </source>
</reference>
<dbReference type="SUPFAM" id="SSF46689">
    <property type="entry name" value="Homeodomain-like"/>
    <property type="match status" value="1"/>
</dbReference>
<comment type="similarity">
    <text evidence="7">Belongs to the TALE/TGIF homeobox family.</text>
</comment>
<dbReference type="HOGENOM" id="CLU_493506_0_0_1"/>
<dbReference type="InterPro" id="IPR009057">
    <property type="entry name" value="Homeodomain-like_sf"/>
</dbReference>
<evidence type="ECO:0000313" key="12">
    <source>
        <dbReference type="Proteomes" id="UP000007796"/>
    </source>
</evidence>
<dbReference type="Gene3D" id="1.10.10.60">
    <property type="entry name" value="Homeodomain-like"/>
    <property type="match status" value="1"/>
</dbReference>
<keyword evidence="4 8" id="KW-0371">Homeobox</keyword>
<feature type="region of interest" description="Disordered" evidence="9">
    <location>
        <begin position="70"/>
        <end position="298"/>
    </location>
</feature>
<feature type="compositionally biased region" description="Low complexity" evidence="9">
    <location>
        <begin position="317"/>
        <end position="334"/>
    </location>
</feature>
<evidence type="ECO:0000256" key="4">
    <source>
        <dbReference type="ARBA" id="ARBA00023155"/>
    </source>
</evidence>
<feature type="compositionally biased region" description="Polar residues" evidence="9">
    <location>
        <begin position="90"/>
        <end position="104"/>
    </location>
</feature>
<feature type="region of interest" description="Disordered" evidence="9">
    <location>
        <begin position="456"/>
        <end position="494"/>
    </location>
</feature>
<feature type="region of interest" description="Disordered" evidence="9">
    <location>
        <begin position="373"/>
        <end position="395"/>
    </location>
</feature>
<organism evidence="12">
    <name type="scientific">Grosmannia clavigera (strain kw1407 / UAMH 11150)</name>
    <name type="common">Blue stain fungus</name>
    <name type="synonym">Graphiocladiella clavigera</name>
    <dbReference type="NCBI Taxonomy" id="655863"/>
    <lineage>
        <taxon>Eukaryota</taxon>
        <taxon>Fungi</taxon>
        <taxon>Dikarya</taxon>
        <taxon>Ascomycota</taxon>
        <taxon>Pezizomycotina</taxon>
        <taxon>Sordariomycetes</taxon>
        <taxon>Sordariomycetidae</taxon>
        <taxon>Ophiostomatales</taxon>
        <taxon>Ophiostomataceae</taxon>
        <taxon>Leptographium</taxon>
    </lineage>
</organism>
<dbReference type="RefSeq" id="XP_014172431.1">
    <property type="nucleotide sequence ID" value="XM_014316956.1"/>
</dbReference>
<feature type="DNA-binding region" description="Homeobox" evidence="8">
    <location>
        <begin position="385"/>
        <end position="447"/>
    </location>
</feature>
<evidence type="ECO:0000256" key="1">
    <source>
        <dbReference type="ARBA" id="ARBA00004123"/>
    </source>
</evidence>
<dbReference type="PANTHER" id="PTHR11850">
    <property type="entry name" value="HOMEOBOX PROTEIN TRANSCRIPTION FACTORS"/>
    <property type="match status" value="1"/>
</dbReference>
<dbReference type="GO" id="GO:0005634">
    <property type="term" value="C:nucleus"/>
    <property type="evidence" value="ECO:0007669"/>
    <property type="project" value="UniProtKB-SubCell"/>
</dbReference>
<dbReference type="PROSITE" id="PS50071">
    <property type="entry name" value="HOMEOBOX_2"/>
    <property type="match status" value="1"/>
</dbReference>
<feature type="compositionally biased region" description="Low complexity" evidence="9">
    <location>
        <begin position="155"/>
        <end position="173"/>
    </location>
</feature>
<keyword evidence="3 8" id="KW-0238">DNA-binding</keyword>
<evidence type="ECO:0000256" key="7">
    <source>
        <dbReference type="ARBA" id="ARBA00038021"/>
    </source>
</evidence>
<comment type="subcellular location">
    <subcellularLocation>
        <location evidence="1 8">Nucleus</location>
    </subcellularLocation>
</comment>
<keyword evidence="5" id="KW-0804">Transcription</keyword>
<name>F0XGZ1_GROCL</name>
<accession>F0XGZ1</accession>
<feature type="compositionally biased region" description="Low complexity" evidence="9">
    <location>
        <begin position="460"/>
        <end position="471"/>
    </location>
</feature>
<dbReference type="GO" id="GO:0003677">
    <property type="term" value="F:DNA binding"/>
    <property type="evidence" value="ECO:0007669"/>
    <property type="project" value="UniProtKB-UniRule"/>
</dbReference>
<dbReference type="CDD" id="cd00086">
    <property type="entry name" value="homeodomain"/>
    <property type="match status" value="1"/>
</dbReference>
<dbReference type="AlphaFoldDB" id="F0XGZ1"/>
<dbReference type="FunFam" id="1.10.10.60:FF:000059">
    <property type="entry name" value="TGFB-induced factor homeobox 1"/>
    <property type="match status" value="1"/>
</dbReference>
<dbReference type="SMART" id="SM00389">
    <property type="entry name" value="HOX"/>
    <property type="match status" value="1"/>
</dbReference>
<feature type="compositionally biased region" description="Low complexity" evidence="9">
    <location>
        <begin position="212"/>
        <end position="223"/>
    </location>
</feature>